<sequence>MRAADPGSSNGTEGRLEVKERQERIAAKSNINSGAKKVDCCALWRTEKEAAAQLMGKLRNALNFFFIFGSFDLLRELLILKILTHGKSKLSFCSMPVGRCCFPGPTMPQSCWETDLKTDHFPVSRKKR</sequence>
<proteinExistence type="predicted"/>
<keyword evidence="2" id="KW-1185">Reference proteome</keyword>
<dbReference type="EMBL" id="BPLR01010675">
    <property type="protein sequence ID" value="GIY40917.1"/>
    <property type="molecule type" value="Genomic_DNA"/>
</dbReference>
<organism evidence="1 2">
    <name type="scientific">Caerostris extrusa</name>
    <name type="common">Bark spider</name>
    <name type="synonym">Caerostris bankana</name>
    <dbReference type="NCBI Taxonomy" id="172846"/>
    <lineage>
        <taxon>Eukaryota</taxon>
        <taxon>Metazoa</taxon>
        <taxon>Ecdysozoa</taxon>
        <taxon>Arthropoda</taxon>
        <taxon>Chelicerata</taxon>
        <taxon>Arachnida</taxon>
        <taxon>Araneae</taxon>
        <taxon>Araneomorphae</taxon>
        <taxon>Entelegynae</taxon>
        <taxon>Araneoidea</taxon>
        <taxon>Araneidae</taxon>
        <taxon>Caerostris</taxon>
    </lineage>
</organism>
<dbReference type="AlphaFoldDB" id="A0AAV4T871"/>
<evidence type="ECO:0000313" key="2">
    <source>
        <dbReference type="Proteomes" id="UP001054945"/>
    </source>
</evidence>
<gene>
    <name evidence="1" type="ORF">CEXT_749631</name>
</gene>
<comment type="caution">
    <text evidence="1">The sequence shown here is derived from an EMBL/GenBank/DDBJ whole genome shotgun (WGS) entry which is preliminary data.</text>
</comment>
<name>A0AAV4T871_CAEEX</name>
<evidence type="ECO:0000313" key="1">
    <source>
        <dbReference type="EMBL" id="GIY40917.1"/>
    </source>
</evidence>
<protein>
    <submittedName>
        <fullName evidence="1">Uncharacterized protein</fullName>
    </submittedName>
</protein>
<accession>A0AAV4T871</accession>
<reference evidence="1 2" key="1">
    <citation type="submission" date="2021-06" db="EMBL/GenBank/DDBJ databases">
        <title>Caerostris extrusa draft genome.</title>
        <authorList>
            <person name="Kono N."/>
            <person name="Arakawa K."/>
        </authorList>
    </citation>
    <scope>NUCLEOTIDE SEQUENCE [LARGE SCALE GENOMIC DNA]</scope>
</reference>
<dbReference type="Proteomes" id="UP001054945">
    <property type="component" value="Unassembled WGS sequence"/>
</dbReference>